<dbReference type="EMBL" id="ML978129">
    <property type="protein sequence ID" value="KAF2096476.1"/>
    <property type="molecule type" value="Genomic_DNA"/>
</dbReference>
<comment type="similarity">
    <text evidence="4 13">Belongs to the mannose-6-phosphate isomerase type 1 family.</text>
</comment>
<comment type="pathway">
    <text evidence="3">Nucleotide-sugar biosynthesis; GDP-alpha-D-mannose biosynthesis; alpha-D-mannose 1-phosphate from D-fructose 6-phosphate: step 1/2.</text>
</comment>
<dbReference type="OrthoDB" id="6605218at2759"/>
<comment type="cofactor">
    <cofactor evidence="12">
        <name>Zn(2+)</name>
        <dbReference type="ChEBI" id="CHEBI:29105"/>
    </cofactor>
    <text evidence="12">Binds 1 zinc ion per subunit.</text>
</comment>
<dbReference type="InterPro" id="IPR016305">
    <property type="entry name" value="Mannose-6-P_Isomerase"/>
</dbReference>
<name>A0A9P4M391_9PEZI</name>
<organism evidence="16 17">
    <name type="scientific">Rhizodiscina lignyota</name>
    <dbReference type="NCBI Taxonomy" id="1504668"/>
    <lineage>
        <taxon>Eukaryota</taxon>
        <taxon>Fungi</taxon>
        <taxon>Dikarya</taxon>
        <taxon>Ascomycota</taxon>
        <taxon>Pezizomycotina</taxon>
        <taxon>Dothideomycetes</taxon>
        <taxon>Pleosporomycetidae</taxon>
        <taxon>Aulographales</taxon>
        <taxon>Rhizodiscinaceae</taxon>
        <taxon>Rhizodiscina</taxon>
    </lineage>
</organism>
<feature type="domain" description="Phosphomannose isomerase type I C-terminal" evidence="14">
    <location>
        <begin position="327"/>
        <end position="365"/>
    </location>
</feature>
<evidence type="ECO:0000256" key="1">
    <source>
        <dbReference type="ARBA" id="ARBA00000757"/>
    </source>
</evidence>
<evidence type="ECO:0000259" key="15">
    <source>
        <dbReference type="Pfam" id="PF20511"/>
    </source>
</evidence>
<evidence type="ECO:0000256" key="12">
    <source>
        <dbReference type="PIRSR" id="PIRSR001480-2"/>
    </source>
</evidence>
<dbReference type="Gene3D" id="2.60.120.10">
    <property type="entry name" value="Jelly Rolls"/>
    <property type="match status" value="2"/>
</dbReference>
<proteinExistence type="inferred from homology"/>
<evidence type="ECO:0000256" key="7">
    <source>
        <dbReference type="ARBA" id="ARBA00022723"/>
    </source>
</evidence>
<dbReference type="PANTHER" id="PTHR10309">
    <property type="entry name" value="MANNOSE-6-PHOSPHATE ISOMERASE"/>
    <property type="match status" value="1"/>
</dbReference>
<dbReference type="PIRSF" id="PIRSF001480">
    <property type="entry name" value="Mannose-6-phosphate_isomerase"/>
    <property type="match status" value="1"/>
</dbReference>
<dbReference type="Pfam" id="PF01238">
    <property type="entry name" value="PMI_typeI_C"/>
    <property type="match status" value="1"/>
</dbReference>
<gene>
    <name evidence="16" type="ORF">NA57DRAFT_67204</name>
</gene>
<sequence>MRDSVFQLKCQCNNYPWGKKGSASLAAQLCSKTLSAGFKIDESKNYAEMWLGTYPELPARILSTGEDLQDVLNRYECLIGSSVYEKFGSELPFLPKVLSIQKALPLQLHPNRALAEELHKKDPSNFTDPNHKPEIAIALGPFEAFVGFKPLTTIAQLMELEPLQQFLPEIKKPRFDDPMLKHVVNAILKASDTTISNVVRALEGSREDKFGPDGHYIPKMAKRLRGQYDQTDPGIVVALVTMNYMQLNAGDCIYIPADGIHAYLSGDIIECMARSNNVLNTGFCPAADRNNADLFTDALTFTVHDTEEAILKSKDFERCTKGKTKVYSPPLSEFDVLKTELEKGEEELISALRGPAIAIVTKGTGLMTTKREDYTDPDADKTPERSFRLQEGFVFFIGFNNIIRLETQTSLELFIAFAE</sequence>
<dbReference type="InterPro" id="IPR046457">
    <property type="entry name" value="PMI_typeI_cat"/>
</dbReference>
<evidence type="ECO:0000313" key="16">
    <source>
        <dbReference type="EMBL" id="KAF2096476.1"/>
    </source>
</evidence>
<dbReference type="PRINTS" id="PR00714">
    <property type="entry name" value="MAN6PISMRASE"/>
</dbReference>
<evidence type="ECO:0000256" key="8">
    <source>
        <dbReference type="ARBA" id="ARBA00022833"/>
    </source>
</evidence>
<dbReference type="GO" id="GO:0005975">
    <property type="term" value="P:carbohydrate metabolic process"/>
    <property type="evidence" value="ECO:0007669"/>
    <property type="project" value="InterPro"/>
</dbReference>
<evidence type="ECO:0000256" key="13">
    <source>
        <dbReference type="RuleBase" id="RU004189"/>
    </source>
</evidence>
<comment type="caution">
    <text evidence="16">The sequence shown here is derived from an EMBL/GenBank/DDBJ whole genome shotgun (WGS) entry which is preliminary data.</text>
</comment>
<dbReference type="AlphaFoldDB" id="A0A9P4M391"/>
<dbReference type="InterPro" id="IPR011051">
    <property type="entry name" value="RmlC_Cupin_sf"/>
</dbReference>
<dbReference type="InterPro" id="IPR046456">
    <property type="entry name" value="PMI_typeI_C"/>
</dbReference>
<evidence type="ECO:0000313" key="17">
    <source>
        <dbReference type="Proteomes" id="UP000799772"/>
    </source>
</evidence>
<evidence type="ECO:0000256" key="2">
    <source>
        <dbReference type="ARBA" id="ARBA00002564"/>
    </source>
</evidence>
<dbReference type="InterPro" id="IPR001250">
    <property type="entry name" value="Man6P_Isoase-1"/>
</dbReference>
<comment type="catalytic activity">
    <reaction evidence="1">
        <text>D-mannose 6-phosphate = D-fructose 6-phosphate</text>
        <dbReference type="Rhea" id="RHEA:12356"/>
        <dbReference type="ChEBI" id="CHEBI:58735"/>
        <dbReference type="ChEBI" id="CHEBI:61527"/>
        <dbReference type="EC" id="5.3.1.8"/>
    </reaction>
</comment>
<feature type="binding site" evidence="12">
    <location>
        <position position="261"/>
    </location>
    <ligand>
        <name>Zn(2+)</name>
        <dbReference type="ChEBI" id="CHEBI:29105"/>
    </ligand>
</feature>
<reference evidence="16" key="1">
    <citation type="journal article" date="2020" name="Stud. Mycol.">
        <title>101 Dothideomycetes genomes: a test case for predicting lifestyles and emergence of pathogens.</title>
        <authorList>
            <person name="Haridas S."/>
            <person name="Albert R."/>
            <person name="Binder M."/>
            <person name="Bloem J."/>
            <person name="Labutti K."/>
            <person name="Salamov A."/>
            <person name="Andreopoulos B."/>
            <person name="Baker S."/>
            <person name="Barry K."/>
            <person name="Bills G."/>
            <person name="Bluhm B."/>
            <person name="Cannon C."/>
            <person name="Castanera R."/>
            <person name="Culley D."/>
            <person name="Daum C."/>
            <person name="Ezra D."/>
            <person name="Gonzalez J."/>
            <person name="Henrissat B."/>
            <person name="Kuo A."/>
            <person name="Liang C."/>
            <person name="Lipzen A."/>
            <person name="Lutzoni F."/>
            <person name="Magnuson J."/>
            <person name="Mondo S."/>
            <person name="Nolan M."/>
            <person name="Ohm R."/>
            <person name="Pangilinan J."/>
            <person name="Park H.-J."/>
            <person name="Ramirez L."/>
            <person name="Alfaro M."/>
            <person name="Sun H."/>
            <person name="Tritt A."/>
            <person name="Yoshinaga Y."/>
            <person name="Zwiers L.-H."/>
            <person name="Turgeon B."/>
            <person name="Goodwin S."/>
            <person name="Spatafora J."/>
            <person name="Crous P."/>
            <person name="Grigoriev I."/>
        </authorList>
    </citation>
    <scope>NUCLEOTIDE SEQUENCE</scope>
    <source>
        <strain evidence="16">CBS 133067</strain>
    </source>
</reference>
<keyword evidence="7 12" id="KW-0479">Metal-binding</keyword>
<keyword evidence="17" id="KW-1185">Reference proteome</keyword>
<evidence type="ECO:0000256" key="11">
    <source>
        <dbReference type="ARBA" id="ARBA00030762"/>
    </source>
</evidence>
<dbReference type="GO" id="GO:0008270">
    <property type="term" value="F:zinc ion binding"/>
    <property type="evidence" value="ECO:0007669"/>
    <property type="project" value="InterPro"/>
</dbReference>
<dbReference type="InterPro" id="IPR014710">
    <property type="entry name" value="RmlC-like_jellyroll"/>
</dbReference>
<dbReference type="SUPFAM" id="SSF51182">
    <property type="entry name" value="RmlC-like cupins"/>
    <property type="match status" value="1"/>
</dbReference>
<feature type="binding site" evidence="12">
    <location>
        <position position="109"/>
    </location>
    <ligand>
        <name>Zn(2+)</name>
        <dbReference type="ChEBI" id="CHEBI:29105"/>
    </ligand>
</feature>
<comment type="function">
    <text evidence="2">Involved in the synthesis of the GDP-mannose and dolichol-phosphate-mannose required for a number of critical mannosyl transfer reactions.</text>
</comment>
<evidence type="ECO:0000256" key="6">
    <source>
        <dbReference type="ARBA" id="ARBA00018236"/>
    </source>
</evidence>
<evidence type="ECO:0000256" key="9">
    <source>
        <dbReference type="ARBA" id="ARBA00023235"/>
    </source>
</evidence>
<evidence type="ECO:0000256" key="3">
    <source>
        <dbReference type="ARBA" id="ARBA00004666"/>
    </source>
</evidence>
<evidence type="ECO:0000256" key="4">
    <source>
        <dbReference type="ARBA" id="ARBA00010772"/>
    </source>
</evidence>
<evidence type="ECO:0000256" key="10">
    <source>
        <dbReference type="ARBA" id="ARBA00029741"/>
    </source>
</evidence>
<feature type="binding site" evidence="12">
    <location>
        <position position="134"/>
    </location>
    <ligand>
        <name>Zn(2+)</name>
        <dbReference type="ChEBI" id="CHEBI:29105"/>
    </ligand>
</feature>
<feature type="binding site" evidence="12">
    <location>
        <position position="107"/>
    </location>
    <ligand>
        <name>Zn(2+)</name>
        <dbReference type="ChEBI" id="CHEBI:29105"/>
    </ligand>
</feature>
<dbReference type="EC" id="5.3.1.8" evidence="5"/>
<dbReference type="Pfam" id="PF20511">
    <property type="entry name" value="PMI_typeI_cat"/>
    <property type="match status" value="1"/>
</dbReference>
<keyword evidence="8 12" id="KW-0862">Zinc</keyword>
<accession>A0A9P4M391</accession>
<dbReference type="GO" id="GO:0004476">
    <property type="term" value="F:mannose-6-phosphate isomerase activity"/>
    <property type="evidence" value="ECO:0007669"/>
    <property type="project" value="UniProtKB-EC"/>
</dbReference>
<dbReference type="GO" id="GO:0009298">
    <property type="term" value="P:GDP-mannose biosynthetic process"/>
    <property type="evidence" value="ECO:0007669"/>
    <property type="project" value="InterPro"/>
</dbReference>
<keyword evidence="9" id="KW-0413">Isomerase</keyword>
<evidence type="ECO:0000259" key="14">
    <source>
        <dbReference type="Pfam" id="PF01238"/>
    </source>
</evidence>
<dbReference type="Proteomes" id="UP000799772">
    <property type="component" value="Unassembled WGS sequence"/>
</dbReference>
<protein>
    <recommendedName>
        <fullName evidence="6">Mannose-6-phosphate isomerase</fullName>
        <ecNumber evidence="5">5.3.1.8</ecNumber>
    </recommendedName>
    <alternativeName>
        <fullName evidence="10">Phosphohexomutase</fullName>
    </alternativeName>
    <alternativeName>
        <fullName evidence="11">Phosphomannose isomerase</fullName>
    </alternativeName>
</protein>
<dbReference type="Gene3D" id="1.10.441.10">
    <property type="entry name" value="Phosphomannose Isomerase, domain 2"/>
    <property type="match status" value="1"/>
</dbReference>
<dbReference type="NCBIfam" id="TIGR00218">
    <property type="entry name" value="manA"/>
    <property type="match status" value="1"/>
</dbReference>
<evidence type="ECO:0000256" key="5">
    <source>
        <dbReference type="ARBA" id="ARBA00011956"/>
    </source>
</evidence>
<dbReference type="GO" id="GO:0005829">
    <property type="term" value="C:cytosol"/>
    <property type="evidence" value="ECO:0007669"/>
    <property type="project" value="TreeGrafter"/>
</dbReference>
<feature type="domain" description="Phosphomannose isomerase type I catalytic" evidence="15">
    <location>
        <begin position="5"/>
        <end position="151"/>
    </location>
</feature>
<dbReference type="CDD" id="cd07011">
    <property type="entry name" value="cupin_PMI_type_I_N"/>
    <property type="match status" value="1"/>
</dbReference>
<dbReference type="PANTHER" id="PTHR10309:SF4">
    <property type="entry name" value="MANNOSE-6-PHOSPHATE ISOMERASE"/>
    <property type="match status" value="1"/>
</dbReference>